<reference evidence="1" key="5">
    <citation type="journal article" date="2021" name="G3 (Bethesda)">
        <title>Aegilops tauschii genome assembly Aet v5.0 features greater sequence contiguity and improved annotation.</title>
        <authorList>
            <person name="Wang L."/>
            <person name="Zhu T."/>
            <person name="Rodriguez J.C."/>
            <person name="Deal K.R."/>
            <person name="Dubcovsky J."/>
            <person name="McGuire P.E."/>
            <person name="Lux T."/>
            <person name="Spannagl M."/>
            <person name="Mayer K.F.X."/>
            <person name="Baldrich P."/>
            <person name="Meyers B.C."/>
            <person name="Huo N."/>
            <person name="Gu Y.Q."/>
            <person name="Zhou H."/>
            <person name="Devos K.M."/>
            <person name="Bennetzen J.L."/>
            <person name="Unver T."/>
            <person name="Budak H."/>
            <person name="Gulick P.J."/>
            <person name="Galiba G."/>
            <person name="Kalapos B."/>
            <person name="Nelson D.R."/>
            <person name="Li P."/>
            <person name="You F.M."/>
            <person name="Luo M.C."/>
            <person name="Dvorak J."/>
        </authorList>
    </citation>
    <scope>NUCLEOTIDE SEQUENCE [LARGE SCALE GENOMIC DNA]</scope>
    <source>
        <strain evidence="1">cv. AL8/78</strain>
    </source>
</reference>
<keyword evidence="2" id="KW-1185">Reference proteome</keyword>
<sequence length="113" mass="12197">TTTGDIVFFSSPRQVFNLSFSSLMENKGTAAVQEKEAQAPAPAASSTCFKWTVGEGASFMERAKDQYKQFAEAQASEHWECIKSKVSSMFADFGGGAKDHVSTTNTTPSVQSQ</sequence>
<proteinExistence type="predicted"/>
<dbReference type="EnsemblPlants" id="AET6Gv20899500.1">
    <property type="protein sequence ID" value="AET6Gv20899500.1"/>
    <property type="gene ID" value="AET6Gv20899500"/>
</dbReference>
<evidence type="ECO:0000313" key="1">
    <source>
        <dbReference type="EnsemblPlants" id="AET6Gv20899500.1"/>
    </source>
</evidence>
<evidence type="ECO:0000313" key="2">
    <source>
        <dbReference type="Proteomes" id="UP000015105"/>
    </source>
</evidence>
<organism evidence="1 2">
    <name type="scientific">Aegilops tauschii subsp. strangulata</name>
    <name type="common">Goatgrass</name>
    <dbReference type="NCBI Taxonomy" id="200361"/>
    <lineage>
        <taxon>Eukaryota</taxon>
        <taxon>Viridiplantae</taxon>
        <taxon>Streptophyta</taxon>
        <taxon>Embryophyta</taxon>
        <taxon>Tracheophyta</taxon>
        <taxon>Spermatophyta</taxon>
        <taxon>Magnoliopsida</taxon>
        <taxon>Liliopsida</taxon>
        <taxon>Poales</taxon>
        <taxon>Poaceae</taxon>
        <taxon>BOP clade</taxon>
        <taxon>Pooideae</taxon>
        <taxon>Triticodae</taxon>
        <taxon>Triticeae</taxon>
        <taxon>Triticinae</taxon>
        <taxon>Aegilops</taxon>
    </lineage>
</organism>
<accession>A0A453PXV4</accession>
<reference evidence="2" key="1">
    <citation type="journal article" date="2014" name="Science">
        <title>Ancient hybridizations among the ancestral genomes of bread wheat.</title>
        <authorList>
            <consortium name="International Wheat Genome Sequencing Consortium,"/>
            <person name="Marcussen T."/>
            <person name="Sandve S.R."/>
            <person name="Heier L."/>
            <person name="Spannagl M."/>
            <person name="Pfeifer M."/>
            <person name="Jakobsen K.S."/>
            <person name="Wulff B.B."/>
            <person name="Steuernagel B."/>
            <person name="Mayer K.F."/>
            <person name="Olsen O.A."/>
        </authorList>
    </citation>
    <scope>NUCLEOTIDE SEQUENCE [LARGE SCALE GENOMIC DNA]</scope>
    <source>
        <strain evidence="2">cv. AL8/78</strain>
    </source>
</reference>
<reference evidence="1" key="3">
    <citation type="journal article" date="2017" name="Nature">
        <title>Genome sequence of the progenitor of the wheat D genome Aegilops tauschii.</title>
        <authorList>
            <person name="Luo M.C."/>
            <person name="Gu Y.Q."/>
            <person name="Puiu D."/>
            <person name="Wang H."/>
            <person name="Twardziok S.O."/>
            <person name="Deal K.R."/>
            <person name="Huo N."/>
            <person name="Zhu T."/>
            <person name="Wang L."/>
            <person name="Wang Y."/>
            <person name="McGuire P.E."/>
            <person name="Liu S."/>
            <person name="Long H."/>
            <person name="Ramasamy R.K."/>
            <person name="Rodriguez J.C."/>
            <person name="Van S.L."/>
            <person name="Yuan L."/>
            <person name="Wang Z."/>
            <person name="Xia Z."/>
            <person name="Xiao L."/>
            <person name="Anderson O.D."/>
            <person name="Ouyang S."/>
            <person name="Liang Y."/>
            <person name="Zimin A.V."/>
            <person name="Pertea G."/>
            <person name="Qi P."/>
            <person name="Bennetzen J.L."/>
            <person name="Dai X."/>
            <person name="Dawson M.W."/>
            <person name="Muller H.G."/>
            <person name="Kugler K."/>
            <person name="Rivarola-Duarte L."/>
            <person name="Spannagl M."/>
            <person name="Mayer K.F.X."/>
            <person name="Lu F.H."/>
            <person name="Bevan M.W."/>
            <person name="Leroy P."/>
            <person name="Li P."/>
            <person name="You F.M."/>
            <person name="Sun Q."/>
            <person name="Liu Z."/>
            <person name="Lyons E."/>
            <person name="Wicker T."/>
            <person name="Salzberg S.L."/>
            <person name="Devos K.M."/>
            <person name="Dvorak J."/>
        </authorList>
    </citation>
    <scope>NUCLEOTIDE SEQUENCE [LARGE SCALE GENOMIC DNA]</scope>
    <source>
        <strain evidence="1">cv. AL8/78</strain>
    </source>
</reference>
<name>A0A453PXV4_AEGTS</name>
<protein>
    <submittedName>
        <fullName evidence="1">Uncharacterized protein</fullName>
    </submittedName>
</protein>
<dbReference type="PANTHER" id="PTHR33622">
    <property type="entry name" value="OS03G0724500 PROTEIN"/>
    <property type="match status" value="1"/>
</dbReference>
<reference evidence="1" key="4">
    <citation type="submission" date="2019-03" db="UniProtKB">
        <authorList>
            <consortium name="EnsemblPlants"/>
        </authorList>
    </citation>
    <scope>IDENTIFICATION</scope>
</reference>
<dbReference type="Gramene" id="AET6Gv20899500.1">
    <property type="protein sequence ID" value="AET6Gv20899500.1"/>
    <property type="gene ID" value="AET6Gv20899500"/>
</dbReference>
<dbReference type="PANTHER" id="PTHR33622:SF9">
    <property type="entry name" value="OS03G0724600 PROTEIN"/>
    <property type="match status" value="1"/>
</dbReference>
<reference evidence="2" key="2">
    <citation type="journal article" date="2017" name="Nat. Plants">
        <title>The Aegilops tauschii genome reveals multiple impacts of transposons.</title>
        <authorList>
            <person name="Zhao G."/>
            <person name="Zou C."/>
            <person name="Li K."/>
            <person name="Wang K."/>
            <person name="Li T."/>
            <person name="Gao L."/>
            <person name="Zhang X."/>
            <person name="Wang H."/>
            <person name="Yang Z."/>
            <person name="Liu X."/>
            <person name="Jiang W."/>
            <person name="Mao L."/>
            <person name="Kong X."/>
            <person name="Jiao Y."/>
            <person name="Jia J."/>
        </authorList>
    </citation>
    <scope>NUCLEOTIDE SEQUENCE [LARGE SCALE GENOMIC DNA]</scope>
    <source>
        <strain evidence="2">cv. AL8/78</strain>
    </source>
</reference>
<dbReference type="Proteomes" id="UP000015105">
    <property type="component" value="Chromosome 6D"/>
</dbReference>
<dbReference type="AlphaFoldDB" id="A0A453PXV4"/>